<proteinExistence type="predicted"/>
<dbReference type="AlphaFoldDB" id="A0A1Y2J2R9"/>
<feature type="region of interest" description="Disordered" evidence="1">
    <location>
        <begin position="127"/>
        <end position="268"/>
    </location>
</feature>
<name>A0A1Y2J2R9_TRAC3</name>
<evidence type="ECO:0000313" key="2">
    <source>
        <dbReference type="EMBL" id="OSD07705.1"/>
    </source>
</evidence>
<feature type="compositionally biased region" description="Basic and acidic residues" evidence="1">
    <location>
        <begin position="196"/>
        <end position="205"/>
    </location>
</feature>
<evidence type="ECO:0000256" key="1">
    <source>
        <dbReference type="SAM" id="MobiDB-lite"/>
    </source>
</evidence>
<feature type="region of interest" description="Disordered" evidence="1">
    <location>
        <begin position="1"/>
        <end position="84"/>
    </location>
</feature>
<gene>
    <name evidence="2" type="ORF">PYCCODRAFT_1463032</name>
</gene>
<keyword evidence="3" id="KW-1185">Reference proteome</keyword>
<dbReference type="EMBL" id="KZ084087">
    <property type="protein sequence ID" value="OSD07705.1"/>
    <property type="molecule type" value="Genomic_DNA"/>
</dbReference>
<dbReference type="Proteomes" id="UP000193067">
    <property type="component" value="Unassembled WGS sequence"/>
</dbReference>
<feature type="compositionally biased region" description="Polar residues" evidence="1">
    <location>
        <begin position="127"/>
        <end position="139"/>
    </location>
</feature>
<evidence type="ECO:0000313" key="3">
    <source>
        <dbReference type="Proteomes" id="UP000193067"/>
    </source>
</evidence>
<protein>
    <submittedName>
        <fullName evidence="2">Uncharacterized protein</fullName>
    </submittedName>
</protein>
<sequence length="305" mass="32557">MHATTSHKLVLDDTQDVDPAGPSSSVLSHEPEEQWATGDGSSGQLPEIAQAGSPYQSEHDLDDYLSVFSSTTSETESAPSPQYGGQIELLNTPFGVSCLTALSSNYQTTYNQLSSSYSGWPALQSQTFPEAEEGQSSGAASPVVAEDAEEVQSTQGTQKDVATEACPIEPTGRPVPEPSMTAASGSQSRSNKRRHIEITDEHEHAGFSQGATMSNEEDMPVAGPSRLAKRSRREDSQSRSGTPPLTPLPASRRRPSHPPVSPHPPAAALAPSLLPHQLSAILVSVKWTTAVHTPLPATYRWIRNI</sequence>
<accession>A0A1Y2J2R9</accession>
<organism evidence="2 3">
    <name type="scientific">Trametes coccinea (strain BRFM310)</name>
    <name type="common">Pycnoporus coccineus</name>
    <dbReference type="NCBI Taxonomy" id="1353009"/>
    <lineage>
        <taxon>Eukaryota</taxon>
        <taxon>Fungi</taxon>
        <taxon>Dikarya</taxon>
        <taxon>Basidiomycota</taxon>
        <taxon>Agaricomycotina</taxon>
        <taxon>Agaricomycetes</taxon>
        <taxon>Polyporales</taxon>
        <taxon>Polyporaceae</taxon>
        <taxon>Trametes</taxon>
    </lineage>
</organism>
<feature type="compositionally biased region" description="Polar residues" evidence="1">
    <location>
        <begin position="151"/>
        <end position="160"/>
    </location>
</feature>
<reference evidence="2 3" key="1">
    <citation type="journal article" date="2015" name="Biotechnol. Biofuels">
        <title>Enhanced degradation of softwood versus hardwood by the white-rot fungus Pycnoporus coccineus.</title>
        <authorList>
            <person name="Couturier M."/>
            <person name="Navarro D."/>
            <person name="Chevret D."/>
            <person name="Henrissat B."/>
            <person name="Piumi F."/>
            <person name="Ruiz-Duenas F.J."/>
            <person name="Martinez A.T."/>
            <person name="Grigoriev I.V."/>
            <person name="Riley R."/>
            <person name="Lipzen A."/>
            <person name="Berrin J.G."/>
            <person name="Master E.R."/>
            <person name="Rosso M.N."/>
        </authorList>
    </citation>
    <scope>NUCLEOTIDE SEQUENCE [LARGE SCALE GENOMIC DNA]</scope>
    <source>
        <strain evidence="2 3">BRFM310</strain>
    </source>
</reference>